<dbReference type="Pfam" id="PF13685">
    <property type="entry name" value="Fe-ADH_2"/>
    <property type="match status" value="1"/>
</dbReference>
<evidence type="ECO:0000256" key="2">
    <source>
        <dbReference type="ARBA" id="ARBA00022490"/>
    </source>
</evidence>
<dbReference type="CDD" id="cd08170">
    <property type="entry name" value="GlyDH"/>
    <property type="match status" value="1"/>
</dbReference>
<feature type="binding site" evidence="11">
    <location>
        <position position="272"/>
    </location>
    <ligand>
        <name>glycerol</name>
        <dbReference type="ChEBI" id="CHEBI:17754"/>
    </ligand>
</feature>
<feature type="binding site" evidence="12">
    <location>
        <position position="122"/>
    </location>
    <ligand>
        <name>glycerol</name>
        <dbReference type="ChEBI" id="CHEBI:17754"/>
    </ligand>
</feature>
<evidence type="ECO:0000256" key="10">
    <source>
        <dbReference type="ARBA" id="ARBA00023264"/>
    </source>
</evidence>
<dbReference type="InterPro" id="IPR016205">
    <property type="entry name" value="Glycerol_DH"/>
</dbReference>
<keyword evidence="10" id="KW-1208">Phospholipid metabolism</keyword>
<dbReference type="Gene3D" id="1.20.1090.10">
    <property type="entry name" value="Dehydroquinate synthase-like - alpha domain"/>
    <property type="match status" value="1"/>
</dbReference>
<accession>A0A9X3ZHI7</accession>
<dbReference type="Gene3D" id="3.40.50.1970">
    <property type="match status" value="1"/>
</dbReference>
<dbReference type="AlphaFoldDB" id="A0A9X3ZHI7"/>
<feature type="binding site" evidence="13">
    <location>
        <position position="126"/>
    </location>
    <ligand>
        <name>NAD(+)</name>
        <dbReference type="ChEBI" id="CHEBI:57540"/>
    </ligand>
</feature>
<comment type="similarity">
    <text evidence="1">Belongs to the iron-containing alcohol dehydrogenase family.</text>
</comment>
<evidence type="ECO:0000256" key="7">
    <source>
        <dbReference type="ARBA" id="ARBA00023027"/>
    </source>
</evidence>
<feature type="binding site" evidence="13">
    <location>
        <position position="128"/>
    </location>
    <ligand>
        <name>NAD(+)</name>
        <dbReference type="ChEBI" id="CHEBI:57540"/>
    </ligand>
</feature>
<evidence type="ECO:0000256" key="9">
    <source>
        <dbReference type="ARBA" id="ARBA00023209"/>
    </source>
</evidence>
<protein>
    <submittedName>
        <fullName evidence="14">Glycerol dehydrogenase</fullName>
    </submittedName>
</protein>
<sequence length="382" mass="41176">MLKIMGFPSRYVQGPGALAEVGRFLRELQLERPVILCDETVRAAVVPILAESLQQCGLQVGLVNFPGQISQETLTSCKADIGQHRADVVLGLGGGKAIDAAKAAAVHEGLPIIVVPTIASNDAPTSRLIVINDRENKPTSIEYLKLNPLAVFVDTEVIVRAPPRFFAAGIGDAVSKSLEAHQCAASNGQNFFGTPPTTTALMMSDHCYEIILQSAASAYRSVCDRKVSTEVEKLVEATVLLSGIGFESGGLSLAHALIRGITSVPSTSNMLHGEMVAFGAFTQMVVEERSTEEIERLLKVLVEVRLPVTFEQLGGDRPQFKENIGRMVDATLAHSYAKNMHPALTHATLSRALERADAVGQEYVRDAHVRRNANAEFKVPLD</sequence>
<comment type="cofactor">
    <cofactor evidence="11">
        <name>Zn(2+)</name>
        <dbReference type="ChEBI" id="CHEBI:29105"/>
    </cofactor>
    <text evidence="11">Binds 1 zinc ion per subunit.</text>
</comment>
<dbReference type="RefSeq" id="WP_267991105.1">
    <property type="nucleotide sequence ID" value="NZ_JAPJZI010000001.1"/>
</dbReference>
<evidence type="ECO:0000313" key="15">
    <source>
        <dbReference type="Proteomes" id="UP001151234"/>
    </source>
</evidence>
<dbReference type="InterPro" id="IPR018211">
    <property type="entry name" value="ADH_Fe_CS"/>
</dbReference>
<keyword evidence="11" id="KW-0862">Zinc</keyword>
<evidence type="ECO:0000256" key="5">
    <source>
        <dbReference type="ARBA" id="ARBA00022857"/>
    </source>
</evidence>
<dbReference type="EMBL" id="JAPJZI010000001">
    <property type="protein sequence ID" value="MDA5399682.1"/>
    <property type="molecule type" value="Genomic_DNA"/>
</dbReference>
<dbReference type="InterPro" id="IPR032837">
    <property type="entry name" value="G1PDH"/>
</dbReference>
<evidence type="ECO:0000256" key="3">
    <source>
        <dbReference type="ARBA" id="ARBA00022516"/>
    </source>
</evidence>
<evidence type="ECO:0000256" key="8">
    <source>
        <dbReference type="ARBA" id="ARBA00023098"/>
    </source>
</evidence>
<keyword evidence="5" id="KW-0521">NADP</keyword>
<feature type="binding site" evidence="11">
    <location>
        <position position="255"/>
    </location>
    <ligand>
        <name>glycerol</name>
        <dbReference type="ChEBI" id="CHEBI:17754"/>
    </ligand>
</feature>
<organism evidence="14 15">
    <name type="scientific">Hoeflea prorocentri</name>
    <dbReference type="NCBI Taxonomy" id="1922333"/>
    <lineage>
        <taxon>Bacteria</taxon>
        <taxon>Pseudomonadati</taxon>
        <taxon>Pseudomonadota</taxon>
        <taxon>Alphaproteobacteria</taxon>
        <taxon>Hyphomicrobiales</taxon>
        <taxon>Rhizobiaceae</taxon>
        <taxon>Hoeflea</taxon>
    </lineage>
</organism>
<evidence type="ECO:0000256" key="13">
    <source>
        <dbReference type="PIRSR" id="PIRSR000112-3"/>
    </source>
</evidence>
<keyword evidence="6" id="KW-0560">Oxidoreductase</keyword>
<keyword evidence="3" id="KW-0444">Lipid biosynthesis</keyword>
<evidence type="ECO:0000256" key="11">
    <source>
        <dbReference type="PIRSR" id="PIRSR000112-1"/>
    </source>
</evidence>
<evidence type="ECO:0000256" key="1">
    <source>
        <dbReference type="ARBA" id="ARBA00007358"/>
    </source>
</evidence>
<keyword evidence="7 13" id="KW-0520">NAD</keyword>
<evidence type="ECO:0000313" key="14">
    <source>
        <dbReference type="EMBL" id="MDA5399682.1"/>
    </source>
</evidence>
<keyword evidence="2" id="KW-0963">Cytoplasm</keyword>
<feature type="binding site" evidence="13">
    <location>
        <begin position="117"/>
        <end position="120"/>
    </location>
    <ligand>
        <name>NAD(+)</name>
        <dbReference type="ChEBI" id="CHEBI:57540"/>
    </ligand>
</feature>
<feature type="binding site" evidence="13">
    <location>
        <begin position="95"/>
        <end position="99"/>
    </location>
    <ligand>
        <name>NAD(+)</name>
        <dbReference type="ChEBI" id="CHEBI:57540"/>
    </ligand>
</feature>
<dbReference type="NCBIfam" id="NF006941">
    <property type="entry name" value="PRK09423.1"/>
    <property type="match status" value="1"/>
</dbReference>
<gene>
    <name evidence="14" type="ORF">OQ273_13950</name>
</gene>
<keyword evidence="8" id="KW-0443">Lipid metabolism</keyword>
<evidence type="ECO:0000256" key="4">
    <source>
        <dbReference type="ARBA" id="ARBA00022723"/>
    </source>
</evidence>
<dbReference type="PIRSF" id="PIRSF000112">
    <property type="entry name" value="Glycerol_dehydrogenase"/>
    <property type="match status" value="1"/>
</dbReference>
<keyword evidence="15" id="KW-1185">Reference proteome</keyword>
<dbReference type="GO" id="GO:0016614">
    <property type="term" value="F:oxidoreductase activity, acting on CH-OH group of donors"/>
    <property type="evidence" value="ECO:0007669"/>
    <property type="project" value="InterPro"/>
</dbReference>
<evidence type="ECO:0000256" key="12">
    <source>
        <dbReference type="PIRSR" id="PIRSR000112-2"/>
    </source>
</evidence>
<comment type="caution">
    <text evidence="14">The sequence shown here is derived from an EMBL/GenBank/DDBJ whole genome shotgun (WGS) entry which is preliminary data.</text>
</comment>
<evidence type="ECO:0000256" key="6">
    <source>
        <dbReference type="ARBA" id="ARBA00023002"/>
    </source>
</evidence>
<dbReference type="SUPFAM" id="SSF56796">
    <property type="entry name" value="Dehydroquinate synthase-like"/>
    <property type="match status" value="1"/>
</dbReference>
<keyword evidence="4 11" id="KW-0479">Metal-binding</keyword>
<reference evidence="14" key="1">
    <citation type="submission" date="2022-11" db="EMBL/GenBank/DDBJ databases">
        <title>Draft genome sequence of Hoeflea poritis E7-10 and Hoeflea prorocentri PM5-8, separated from scleractinian coral Porites lutea and marine dinoflagellate.</title>
        <authorList>
            <person name="Zhang G."/>
            <person name="Wei Q."/>
            <person name="Cai L."/>
        </authorList>
    </citation>
    <scope>NUCLEOTIDE SEQUENCE</scope>
    <source>
        <strain evidence="14">PM5-8</strain>
    </source>
</reference>
<dbReference type="GO" id="GO:0008654">
    <property type="term" value="P:phospholipid biosynthetic process"/>
    <property type="evidence" value="ECO:0007669"/>
    <property type="project" value="UniProtKB-KW"/>
</dbReference>
<keyword evidence="9" id="KW-0594">Phospholipid biosynthesis</keyword>
<dbReference type="PANTHER" id="PTHR43616:SF5">
    <property type="entry name" value="GLYCEROL DEHYDROGENASE 1"/>
    <property type="match status" value="1"/>
</dbReference>
<name>A0A9X3ZHI7_9HYPH</name>
<dbReference type="Proteomes" id="UP001151234">
    <property type="component" value="Unassembled WGS sequence"/>
</dbReference>
<feature type="binding site" evidence="11">
    <location>
        <position position="172"/>
    </location>
    <ligand>
        <name>glycerol</name>
        <dbReference type="ChEBI" id="CHEBI:17754"/>
    </ligand>
</feature>
<dbReference type="PROSITE" id="PS00913">
    <property type="entry name" value="ADH_IRON_1"/>
    <property type="match status" value="1"/>
</dbReference>
<dbReference type="GO" id="GO:0046872">
    <property type="term" value="F:metal ion binding"/>
    <property type="evidence" value="ECO:0007669"/>
    <property type="project" value="UniProtKB-KW"/>
</dbReference>
<dbReference type="PANTHER" id="PTHR43616">
    <property type="entry name" value="GLYCEROL DEHYDROGENASE"/>
    <property type="match status" value="1"/>
</dbReference>
<proteinExistence type="inferred from homology"/>